<evidence type="ECO:0000256" key="1">
    <source>
        <dbReference type="ARBA" id="ARBA00004167"/>
    </source>
</evidence>
<evidence type="ECO:0000256" key="6">
    <source>
        <dbReference type="ARBA" id="ARBA00023170"/>
    </source>
</evidence>
<protein>
    <recommendedName>
        <fullName evidence="14">RYK</fullName>
    </recommendedName>
</protein>
<dbReference type="InterPro" id="IPR000719">
    <property type="entry name" value="Prot_kinase_dom"/>
</dbReference>
<dbReference type="PRINTS" id="PR00109">
    <property type="entry name" value="TYRKINASE"/>
</dbReference>
<dbReference type="Pfam" id="PF07714">
    <property type="entry name" value="PK_Tyr_Ser-Thr"/>
    <property type="match status" value="1"/>
</dbReference>
<keyword evidence="5 9" id="KW-0472">Membrane</keyword>
<feature type="compositionally biased region" description="Polar residues" evidence="8">
    <location>
        <begin position="183"/>
        <end position="192"/>
    </location>
</feature>
<dbReference type="SUPFAM" id="SSF56112">
    <property type="entry name" value="Protein kinase-like (PK-like)"/>
    <property type="match status" value="1"/>
</dbReference>
<evidence type="ECO:0000256" key="4">
    <source>
        <dbReference type="ARBA" id="ARBA00022989"/>
    </source>
</evidence>
<dbReference type="PROSITE" id="PS50011">
    <property type="entry name" value="PROTEIN_KINASE_DOM"/>
    <property type="match status" value="1"/>
</dbReference>
<organism evidence="12 13">
    <name type="scientific">Brachionus calyciflorus</name>
    <dbReference type="NCBI Taxonomy" id="104777"/>
    <lineage>
        <taxon>Eukaryota</taxon>
        <taxon>Metazoa</taxon>
        <taxon>Spiralia</taxon>
        <taxon>Gnathifera</taxon>
        <taxon>Rotifera</taxon>
        <taxon>Eurotatoria</taxon>
        <taxon>Monogononta</taxon>
        <taxon>Pseudotrocha</taxon>
        <taxon>Ploima</taxon>
        <taxon>Brachionidae</taxon>
        <taxon>Brachionus</taxon>
    </lineage>
</organism>
<evidence type="ECO:0000259" key="10">
    <source>
        <dbReference type="PROSITE" id="PS50011"/>
    </source>
</evidence>
<dbReference type="SMR" id="A0A814M2E3"/>
<comment type="caution">
    <text evidence="12">The sequence shown here is derived from an EMBL/GenBank/DDBJ whole genome shotgun (WGS) entry which is preliminary data.</text>
</comment>
<dbReference type="GO" id="GO:0010976">
    <property type="term" value="P:positive regulation of neuron projection development"/>
    <property type="evidence" value="ECO:0007669"/>
    <property type="project" value="TreeGrafter"/>
</dbReference>
<evidence type="ECO:0000313" key="13">
    <source>
        <dbReference type="Proteomes" id="UP000663879"/>
    </source>
</evidence>
<keyword evidence="13" id="KW-1185">Reference proteome</keyword>
<comment type="subcellular location">
    <subcellularLocation>
        <location evidence="1">Membrane</location>
        <topology evidence="1">Single-pass membrane protein</topology>
    </subcellularLocation>
</comment>
<feature type="transmembrane region" description="Helical" evidence="9">
    <location>
        <begin position="119"/>
        <end position="144"/>
    </location>
</feature>
<dbReference type="PROSITE" id="PS50814">
    <property type="entry name" value="WIF"/>
    <property type="match status" value="1"/>
</dbReference>
<evidence type="ECO:0000256" key="5">
    <source>
        <dbReference type="ARBA" id="ARBA00023136"/>
    </source>
</evidence>
<dbReference type="InterPro" id="IPR001245">
    <property type="entry name" value="Ser-Thr/Tyr_kinase_cat_dom"/>
</dbReference>
<evidence type="ECO:0000256" key="9">
    <source>
        <dbReference type="SAM" id="Phobius"/>
    </source>
</evidence>
<proteinExistence type="predicted"/>
<keyword evidence="4 9" id="KW-1133">Transmembrane helix</keyword>
<feature type="non-terminal residue" evidence="12">
    <location>
        <position position="1"/>
    </location>
</feature>
<dbReference type="GO" id="GO:0005886">
    <property type="term" value="C:plasma membrane"/>
    <property type="evidence" value="ECO:0007669"/>
    <property type="project" value="TreeGrafter"/>
</dbReference>
<dbReference type="PANTHER" id="PTHR24416:SF349">
    <property type="entry name" value="TYROSINE-PROTEIN KINASE RYK"/>
    <property type="match status" value="1"/>
</dbReference>
<dbReference type="InterPro" id="IPR050122">
    <property type="entry name" value="RTK"/>
</dbReference>
<dbReference type="GO" id="GO:0043235">
    <property type="term" value="C:receptor complex"/>
    <property type="evidence" value="ECO:0007669"/>
    <property type="project" value="TreeGrafter"/>
</dbReference>
<dbReference type="InterPro" id="IPR003306">
    <property type="entry name" value="WIF"/>
</dbReference>
<dbReference type="Gene3D" id="3.30.200.20">
    <property type="entry name" value="Phosphorylase Kinase, domain 1"/>
    <property type="match status" value="1"/>
</dbReference>
<dbReference type="GO" id="GO:0007409">
    <property type="term" value="P:axonogenesis"/>
    <property type="evidence" value="ECO:0007669"/>
    <property type="project" value="TreeGrafter"/>
</dbReference>
<feature type="domain" description="Protein kinase" evidence="10">
    <location>
        <begin position="278"/>
        <end position="587"/>
    </location>
</feature>
<feature type="region of interest" description="Disordered" evidence="8">
    <location>
        <begin position="170"/>
        <end position="203"/>
    </location>
</feature>
<dbReference type="EMBL" id="CAJNOC010006266">
    <property type="protein sequence ID" value="CAF1073978.1"/>
    <property type="molecule type" value="Genomic_DNA"/>
</dbReference>
<evidence type="ECO:0000256" key="8">
    <source>
        <dbReference type="SAM" id="MobiDB-lite"/>
    </source>
</evidence>
<dbReference type="PANTHER" id="PTHR24416">
    <property type="entry name" value="TYROSINE-PROTEIN KINASE RECEPTOR"/>
    <property type="match status" value="1"/>
</dbReference>
<dbReference type="GO" id="GO:0005524">
    <property type="term" value="F:ATP binding"/>
    <property type="evidence" value="ECO:0007669"/>
    <property type="project" value="InterPro"/>
</dbReference>
<dbReference type="GO" id="GO:0007169">
    <property type="term" value="P:cell surface receptor protein tyrosine kinase signaling pathway"/>
    <property type="evidence" value="ECO:0007669"/>
    <property type="project" value="TreeGrafter"/>
</dbReference>
<accession>A0A814M2E3</accession>
<dbReference type="OrthoDB" id="4062651at2759"/>
<dbReference type="GO" id="GO:0051897">
    <property type="term" value="P:positive regulation of phosphatidylinositol 3-kinase/protein kinase B signal transduction"/>
    <property type="evidence" value="ECO:0007669"/>
    <property type="project" value="TreeGrafter"/>
</dbReference>
<dbReference type="InterPro" id="IPR011009">
    <property type="entry name" value="Kinase-like_dom_sf"/>
</dbReference>
<evidence type="ECO:0000259" key="11">
    <source>
        <dbReference type="PROSITE" id="PS50814"/>
    </source>
</evidence>
<keyword evidence="7" id="KW-0325">Glycoprotein</keyword>
<evidence type="ECO:0008006" key="14">
    <source>
        <dbReference type="Google" id="ProtNLM"/>
    </source>
</evidence>
<keyword evidence="3" id="KW-0732">Signal</keyword>
<gene>
    <name evidence="12" type="ORF">OXX778_LOCUS19869</name>
</gene>
<dbReference type="GO" id="GO:0004672">
    <property type="term" value="F:protein kinase activity"/>
    <property type="evidence" value="ECO:0007669"/>
    <property type="project" value="InterPro"/>
</dbReference>
<evidence type="ECO:0000256" key="3">
    <source>
        <dbReference type="ARBA" id="ARBA00022729"/>
    </source>
</evidence>
<feature type="domain" description="WIF" evidence="11">
    <location>
        <begin position="1"/>
        <end position="98"/>
    </location>
</feature>
<dbReference type="Proteomes" id="UP000663879">
    <property type="component" value="Unassembled WGS sequence"/>
</dbReference>
<dbReference type="Gene3D" id="1.10.510.10">
    <property type="entry name" value="Transferase(Phosphotransferase) domain 1"/>
    <property type="match status" value="1"/>
</dbReference>
<dbReference type="AlphaFoldDB" id="A0A814M2E3"/>
<evidence type="ECO:0000256" key="7">
    <source>
        <dbReference type="ARBA" id="ARBA00023180"/>
    </source>
</evidence>
<feature type="compositionally biased region" description="Basic and acidic residues" evidence="8">
    <location>
        <begin position="170"/>
        <end position="182"/>
    </location>
</feature>
<sequence length="594" mass="68132">IPVEYEIILINTNSSDLLDYTLSINKTGTVPLELASFYLNLKCKTNNTNTIHSDQFFDLQFNLTFKLNQSKDTLDNSIDFQLISMPKLNLGIHYRKYCTKKTLNSTSLKKSSKKSSNFAIAYFIFAILLAFTLLILLGCIYMYLINKSKFKKSISVSINTSNHSKYESLNKRQNYKDDENRRISSNQFTKNPQNKRTRQINQSVRSQTVIDDDEESNIYETVQDLPPSQTNKTLNKTRILNLTTNTIQSTSAPNMSVMTTRKNSNQVELCARYRPEQVEVGSIKMEGTFSKIFNGILKVNQSLESSQTDLTGGETEIRVMIKRVNLNGSADQIECMLRESCMFRGLKHKNLSTVLGICMDLSADGCGSVESPMALFNNFEIGNLKMYFLNLKKKRKNYLNCKSTDSITSNQPTVEIEEQPIISTQELLYLILQLLKGVNYLHSKHVVHKDVAARNCWLDTNFALKISDFALSRDMFPQDYHCLADNENKPINWMSLETLTNNVYNVRTDVWSCGVFVWECFTLASQPYEQIDPFEFTDYLAASESNRLERPSNCPKELFDVYSKCWSVTPTSRPSLKELFNATHKFYNSLNNYV</sequence>
<keyword evidence="2 9" id="KW-0812">Transmembrane</keyword>
<evidence type="ECO:0000256" key="2">
    <source>
        <dbReference type="ARBA" id="ARBA00022692"/>
    </source>
</evidence>
<keyword evidence="6" id="KW-0675">Receptor</keyword>
<name>A0A814M2E3_9BILA</name>
<evidence type="ECO:0000313" key="12">
    <source>
        <dbReference type="EMBL" id="CAF1073978.1"/>
    </source>
</evidence>
<reference evidence="12" key="1">
    <citation type="submission" date="2021-02" db="EMBL/GenBank/DDBJ databases">
        <authorList>
            <person name="Nowell W R."/>
        </authorList>
    </citation>
    <scope>NUCLEOTIDE SEQUENCE</scope>
    <source>
        <strain evidence="12">Ploen Becks lab</strain>
    </source>
</reference>